<proteinExistence type="predicted"/>
<dbReference type="Proteomes" id="UP000706124">
    <property type="component" value="Unassembled WGS sequence"/>
</dbReference>
<name>A0A9P7MBE6_9HYPO</name>
<dbReference type="AlphaFoldDB" id="A0A9P7MBE6"/>
<gene>
    <name evidence="1" type="ORF">E4U60_002676</name>
</gene>
<accession>A0A9P7MBE6</accession>
<evidence type="ECO:0000313" key="2">
    <source>
        <dbReference type="Proteomes" id="UP000706124"/>
    </source>
</evidence>
<protein>
    <submittedName>
        <fullName evidence="1">Uncharacterized protein</fullName>
    </submittedName>
</protein>
<evidence type="ECO:0000313" key="1">
    <source>
        <dbReference type="EMBL" id="KAG5936253.1"/>
    </source>
</evidence>
<comment type="caution">
    <text evidence="1">The sequence shown here is derived from an EMBL/GenBank/DDBJ whole genome shotgun (WGS) entry which is preliminary data.</text>
</comment>
<dbReference type="OrthoDB" id="10283853at2759"/>
<organism evidence="1 2">
    <name type="scientific">Claviceps pazoutovae</name>
    <dbReference type="NCBI Taxonomy" id="1649127"/>
    <lineage>
        <taxon>Eukaryota</taxon>
        <taxon>Fungi</taxon>
        <taxon>Dikarya</taxon>
        <taxon>Ascomycota</taxon>
        <taxon>Pezizomycotina</taxon>
        <taxon>Sordariomycetes</taxon>
        <taxon>Hypocreomycetidae</taxon>
        <taxon>Hypocreales</taxon>
        <taxon>Clavicipitaceae</taxon>
        <taxon>Claviceps</taxon>
    </lineage>
</organism>
<sequence length="78" mass="8689">MPFIVDAERVMDLHDVTNDLGGSKSQSAIGIVPADQLRQTEVETIGNQELDLKYDWKPKVIGINVRGHFADLVNEKVL</sequence>
<reference evidence="1 2" key="1">
    <citation type="journal article" date="2020" name="bioRxiv">
        <title>Whole genome comparisons of ergot fungi reveals the divergence and evolution of species within the genus Claviceps are the result of varying mechanisms driving genome evolution and host range expansion.</title>
        <authorList>
            <person name="Wyka S.A."/>
            <person name="Mondo S.J."/>
            <person name="Liu M."/>
            <person name="Dettman J."/>
            <person name="Nalam V."/>
            <person name="Broders K.D."/>
        </authorList>
    </citation>
    <scope>NUCLEOTIDE SEQUENCE [LARGE SCALE GENOMIC DNA]</scope>
    <source>
        <strain evidence="1 2">CCC 1485</strain>
    </source>
</reference>
<keyword evidence="2" id="KW-1185">Reference proteome</keyword>
<dbReference type="EMBL" id="SRPO01000223">
    <property type="protein sequence ID" value="KAG5936253.1"/>
    <property type="molecule type" value="Genomic_DNA"/>
</dbReference>